<feature type="domain" description="WGR" evidence="1">
    <location>
        <begin position="1"/>
        <end position="75"/>
    </location>
</feature>
<protein>
    <submittedName>
        <fullName evidence="2">WGR domain-containing protein</fullName>
    </submittedName>
</protein>
<dbReference type="Gene3D" id="2.20.140.10">
    <property type="entry name" value="WGR domain"/>
    <property type="match status" value="1"/>
</dbReference>
<dbReference type="SMART" id="SM00773">
    <property type="entry name" value="WGR"/>
    <property type="match status" value="1"/>
</dbReference>
<dbReference type="SUPFAM" id="SSF142921">
    <property type="entry name" value="WGR domain-like"/>
    <property type="match status" value="1"/>
</dbReference>
<dbReference type="CDD" id="cd07996">
    <property type="entry name" value="WGR_MMR_like"/>
    <property type="match status" value="1"/>
</dbReference>
<organism evidence="2 3">
    <name type="scientific">Pseudogemmobacter lacusdianii</name>
    <dbReference type="NCBI Taxonomy" id="3069608"/>
    <lineage>
        <taxon>Bacteria</taxon>
        <taxon>Pseudomonadati</taxon>
        <taxon>Pseudomonadota</taxon>
        <taxon>Alphaproteobacteria</taxon>
        <taxon>Rhodobacterales</taxon>
        <taxon>Paracoccaceae</taxon>
        <taxon>Pseudogemmobacter</taxon>
    </lineage>
</organism>
<dbReference type="Proteomes" id="UP001239680">
    <property type="component" value="Unassembled WGS sequence"/>
</dbReference>
<gene>
    <name evidence="2" type="ORF">Q9295_07670</name>
</gene>
<accession>A0ABU0VWU3</accession>
<reference evidence="2 3" key="1">
    <citation type="submission" date="2023-08" db="EMBL/GenBank/DDBJ databases">
        <title>Characterization of two Paracoccaceae strains isolated from Phycosphere and proposal of Xinfangfangia lacusdiani sp. nov.</title>
        <authorList>
            <person name="Deng Y."/>
            <person name="Zhang Y.Q."/>
        </authorList>
    </citation>
    <scope>NUCLEOTIDE SEQUENCE [LARGE SCALE GENOMIC DNA]</scope>
    <source>
        <strain evidence="2 3">CPCC 101601</strain>
    </source>
</reference>
<dbReference type="InterPro" id="IPR008893">
    <property type="entry name" value="WGR_domain"/>
</dbReference>
<sequence>MLCFLLLNAHARFYRVEVTETLFGDYTVSREWGRAGSRGASRQIWHSNLRDAVQAADRWRSKAMRRGYGFERITA</sequence>
<evidence type="ECO:0000313" key="3">
    <source>
        <dbReference type="Proteomes" id="UP001239680"/>
    </source>
</evidence>
<dbReference type="InterPro" id="IPR036930">
    <property type="entry name" value="WGR_dom_sf"/>
</dbReference>
<evidence type="ECO:0000313" key="2">
    <source>
        <dbReference type="EMBL" id="MDQ2066246.1"/>
    </source>
</evidence>
<dbReference type="EMBL" id="JAVDBT010000006">
    <property type="protein sequence ID" value="MDQ2066246.1"/>
    <property type="molecule type" value="Genomic_DNA"/>
</dbReference>
<dbReference type="RefSeq" id="WP_306679948.1">
    <property type="nucleotide sequence ID" value="NZ_JAVDBT010000006.1"/>
</dbReference>
<proteinExistence type="predicted"/>
<evidence type="ECO:0000259" key="1">
    <source>
        <dbReference type="PROSITE" id="PS51977"/>
    </source>
</evidence>
<dbReference type="InterPro" id="IPR049809">
    <property type="entry name" value="YehF/YfeS-like_WGR"/>
</dbReference>
<name>A0ABU0VWU3_9RHOB</name>
<dbReference type="PROSITE" id="PS51977">
    <property type="entry name" value="WGR"/>
    <property type="match status" value="1"/>
</dbReference>
<comment type="caution">
    <text evidence="2">The sequence shown here is derived from an EMBL/GenBank/DDBJ whole genome shotgun (WGS) entry which is preliminary data.</text>
</comment>
<dbReference type="Pfam" id="PF05406">
    <property type="entry name" value="WGR"/>
    <property type="match status" value="1"/>
</dbReference>
<keyword evidence="3" id="KW-1185">Reference proteome</keyword>